<protein>
    <submittedName>
        <fullName evidence="2">Uncharacterized protein</fullName>
    </submittedName>
</protein>
<feature type="region of interest" description="Disordered" evidence="1">
    <location>
        <begin position="63"/>
        <end position="187"/>
    </location>
</feature>
<dbReference type="EMBL" id="FWFG01000094">
    <property type="protein sequence ID" value="SLM94073.1"/>
    <property type="molecule type" value="Genomic_DNA"/>
</dbReference>
<evidence type="ECO:0000313" key="2">
    <source>
        <dbReference type="EMBL" id="SLM94073.1"/>
    </source>
</evidence>
<organism evidence="2 3">
    <name type="scientific">Brachybacterium nesterenkovii</name>
    <dbReference type="NCBI Taxonomy" id="47847"/>
    <lineage>
        <taxon>Bacteria</taxon>
        <taxon>Bacillati</taxon>
        <taxon>Actinomycetota</taxon>
        <taxon>Actinomycetes</taxon>
        <taxon>Micrococcales</taxon>
        <taxon>Dermabacteraceae</taxon>
        <taxon>Brachybacterium</taxon>
    </lineage>
</organism>
<gene>
    <name evidence="2" type="ORF">FM110_10900</name>
</gene>
<sequence length="187" mass="19899">MRGRRTVGHVVIDGSALVVGCRRAVAPQRDRALPRDRVARPLVLVRVGILRRVVGTVAGVGAAHGDILPYGPARTARPVRGQRDHRSAGSRPTPSNPGPRAPGPRCGLRTPPRSRSPLGRPDSADQRRAPCNTRGTCRRDADSGRSRPTTELQDPGTTNGGAHRAVSAPVQKVRVEGSASEFVDQQT</sequence>
<reference evidence="2 3" key="1">
    <citation type="submission" date="2017-02" db="EMBL/GenBank/DDBJ databases">
        <authorList>
            <person name="Peterson S.W."/>
        </authorList>
    </citation>
    <scope>NUCLEOTIDE SEQUENCE [LARGE SCALE GENOMIC DNA]</scope>
    <source>
        <strain evidence="2 3">CIP104813</strain>
    </source>
</reference>
<keyword evidence="3" id="KW-1185">Reference proteome</keyword>
<evidence type="ECO:0000256" key="1">
    <source>
        <dbReference type="SAM" id="MobiDB-lite"/>
    </source>
</evidence>
<proteinExistence type="predicted"/>
<accession>A0A1X6X502</accession>
<dbReference type="AlphaFoldDB" id="A0A1X6X502"/>
<dbReference type="Proteomes" id="UP000195981">
    <property type="component" value="Unassembled WGS sequence"/>
</dbReference>
<evidence type="ECO:0000313" key="3">
    <source>
        <dbReference type="Proteomes" id="UP000195981"/>
    </source>
</evidence>
<name>A0A1X6X502_9MICO</name>
<feature type="compositionally biased region" description="Polar residues" evidence="1">
    <location>
        <begin position="146"/>
        <end position="157"/>
    </location>
</feature>